<dbReference type="PANTHER" id="PTHR10039:SF14">
    <property type="entry name" value="NACHT DOMAIN-CONTAINING PROTEIN"/>
    <property type="match status" value="1"/>
</dbReference>
<dbReference type="OrthoDB" id="21416at2759"/>
<organism evidence="5 6">
    <name type="scientific">Hyaloscypha variabilis (strain UAMH 11265 / GT02V1 / F)</name>
    <name type="common">Meliniomyces variabilis</name>
    <dbReference type="NCBI Taxonomy" id="1149755"/>
    <lineage>
        <taxon>Eukaryota</taxon>
        <taxon>Fungi</taxon>
        <taxon>Dikarya</taxon>
        <taxon>Ascomycota</taxon>
        <taxon>Pezizomycotina</taxon>
        <taxon>Leotiomycetes</taxon>
        <taxon>Helotiales</taxon>
        <taxon>Hyaloscyphaceae</taxon>
        <taxon>Hyaloscypha</taxon>
        <taxon>Hyaloscypha variabilis</taxon>
    </lineage>
</organism>
<dbReference type="AlphaFoldDB" id="A0A2J6RLF6"/>
<dbReference type="InterPro" id="IPR027417">
    <property type="entry name" value="P-loop_NTPase"/>
</dbReference>
<feature type="domain" description="C2H2-type" evidence="4">
    <location>
        <begin position="903"/>
        <end position="930"/>
    </location>
</feature>
<sequence>MSTMEDDFKQVLADFKMRLKPDERAKFAFTSLNDVELAMKEVQEKQKKSKTVQNLTRIQPFLQGMIQYKETIEVFLNTSSMLCFVWGPMKFMLLSASNWAKSFDVLLDAYRQLAENFPLLKQYRSMFHENDHMKKILVWMYEDILKFHLRALRVFTQPAWRQFFNATWKDFQESSKPILNDITRHRELIERKTNLLGIQESRDARLQSQASFAALEREQNLAKMLAVVNWLSAADVTLDQEDFVGKRQYIPGSGRWVLDVPKIKDWFNPADCSVPIFWLSGIPGAGKTIIASLIIDECLKLRDSKTDEISLAYFYCKDQDGQRNKFSSVAKAILSQLLQQNPGILPYLYDECLKSAKVTLVSPQDCAKLLSTVLQAVPKIFIVIDGIDECEQKERRAILNFLVPAINDCEPGKIRGFFISQELNDIKTVLHNSETLRLNEENSKQDIENYATRRAAEIQERFKLMPNEARDHIVQLVCDGHDGMFLFAKLVLENLYDQQNLEDVYKEMRPDIFPHGFEEAYARIVSRIFESPNPGQRRTGQQLLGWITCAKRPLKWQEIQGAISIDVEHGIVNFSGRQLPDHIREICGSLVEVLPGNRINLVHKTARQYLIHNKLIDEHKEELFLAILCMKYLTFECFDATISNDELREFLIGGYYAFLDYASLHWNHHLETAIPFLKPDDEDLAADLGIVINDFFESYNPGPTELSNEQKEGFQRCEAIEKADYYEHLKILLCHAKTNRATEEELDALGSFGLTVARVRAMLVELHASTAGQSIQAPDSSTKQDLKDFYGDNWYKCSRHACYYFHEGFANERGLLQHTNRHEKPFCCTEIGCTRMYIGWSTQKELKKHKSQFHPDPESFAWKFPYVKKPSTIFQCNLCPKQFTRSNNLKTHQLREHGKKRPFICATCSKGFVRKYECDRHATTHAPKDSESLQGLKGNKIQESSEQDR</sequence>
<dbReference type="Pfam" id="PF24883">
    <property type="entry name" value="NPHP3_N"/>
    <property type="match status" value="1"/>
</dbReference>
<dbReference type="Proteomes" id="UP000235786">
    <property type="component" value="Unassembled WGS sequence"/>
</dbReference>
<proteinExistence type="predicted"/>
<feature type="region of interest" description="Disordered" evidence="3">
    <location>
        <begin position="925"/>
        <end position="949"/>
    </location>
</feature>
<dbReference type="STRING" id="1149755.A0A2J6RLF6"/>
<reference evidence="5 6" key="1">
    <citation type="submission" date="2016-04" db="EMBL/GenBank/DDBJ databases">
        <title>A degradative enzymes factory behind the ericoid mycorrhizal symbiosis.</title>
        <authorList>
            <consortium name="DOE Joint Genome Institute"/>
            <person name="Martino E."/>
            <person name="Morin E."/>
            <person name="Grelet G."/>
            <person name="Kuo A."/>
            <person name="Kohler A."/>
            <person name="Daghino S."/>
            <person name="Barry K."/>
            <person name="Choi C."/>
            <person name="Cichocki N."/>
            <person name="Clum A."/>
            <person name="Copeland A."/>
            <person name="Hainaut M."/>
            <person name="Haridas S."/>
            <person name="Labutti K."/>
            <person name="Lindquist E."/>
            <person name="Lipzen A."/>
            <person name="Khouja H.-R."/>
            <person name="Murat C."/>
            <person name="Ohm R."/>
            <person name="Olson A."/>
            <person name="Spatafora J."/>
            <person name="Veneault-Fourrey C."/>
            <person name="Henrissat B."/>
            <person name="Grigoriev I."/>
            <person name="Martin F."/>
            <person name="Perotto S."/>
        </authorList>
    </citation>
    <scope>NUCLEOTIDE SEQUENCE [LARGE SCALE GENOMIC DNA]</scope>
    <source>
        <strain evidence="5 6">F</strain>
    </source>
</reference>
<evidence type="ECO:0000256" key="3">
    <source>
        <dbReference type="SAM" id="MobiDB-lite"/>
    </source>
</evidence>
<dbReference type="PROSITE" id="PS00028">
    <property type="entry name" value="ZINC_FINGER_C2H2_1"/>
    <property type="match status" value="2"/>
</dbReference>
<dbReference type="GO" id="GO:0008270">
    <property type="term" value="F:zinc ion binding"/>
    <property type="evidence" value="ECO:0007669"/>
    <property type="project" value="UniProtKB-KW"/>
</dbReference>
<dbReference type="Gene3D" id="3.30.160.60">
    <property type="entry name" value="Classic Zinc Finger"/>
    <property type="match status" value="1"/>
</dbReference>
<dbReference type="Gene3D" id="3.40.50.300">
    <property type="entry name" value="P-loop containing nucleotide triphosphate hydrolases"/>
    <property type="match status" value="1"/>
</dbReference>
<evidence type="ECO:0000256" key="2">
    <source>
        <dbReference type="PROSITE-ProRule" id="PRU00042"/>
    </source>
</evidence>
<dbReference type="InterPro" id="IPR013087">
    <property type="entry name" value="Znf_C2H2_type"/>
</dbReference>
<dbReference type="Pfam" id="PF22939">
    <property type="entry name" value="WHD_GPIID"/>
    <property type="match status" value="1"/>
</dbReference>
<dbReference type="SMART" id="SM00355">
    <property type="entry name" value="ZnF_C2H2"/>
    <property type="match status" value="4"/>
</dbReference>
<evidence type="ECO:0000256" key="1">
    <source>
        <dbReference type="ARBA" id="ARBA00022737"/>
    </source>
</evidence>
<protein>
    <recommendedName>
        <fullName evidence="4">C2H2-type domain-containing protein</fullName>
    </recommendedName>
</protein>
<evidence type="ECO:0000313" key="6">
    <source>
        <dbReference type="Proteomes" id="UP000235786"/>
    </source>
</evidence>
<dbReference type="EMBL" id="KZ613947">
    <property type="protein sequence ID" value="PMD39356.1"/>
    <property type="molecule type" value="Genomic_DNA"/>
</dbReference>
<keyword evidence="1" id="KW-0677">Repeat</keyword>
<dbReference type="SUPFAM" id="SSF52540">
    <property type="entry name" value="P-loop containing nucleoside triphosphate hydrolases"/>
    <property type="match status" value="1"/>
</dbReference>
<accession>A0A2J6RLF6</accession>
<keyword evidence="2" id="KW-0863">Zinc-finger</keyword>
<dbReference type="SUPFAM" id="SSF57667">
    <property type="entry name" value="beta-beta-alpha zinc fingers"/>
    <property type="match status" value="1"/>
</dbReference>
<dbReference type="InterPro" id="IPR056884">
    <property type="entry name" value="NPHP3-like_N"/>
</dbReference>
<evidence type="ECO:0000259" key="4">
    <source>
        <dbReference type="PROSITE" id="PS50157"/>
    </source>
</evidence>
<evidence type="ECO:0000313" key="5">
    <source>
        <dbReference type="EMBL" id="PMD39356.1"/>
    </source>
</evidence>
<dbReference type="InterPro" id="IPR054471">
    <property type="entry name" value="GPIID_WHD"/>
</dbReference>
<feature type="domain" description="C2H2-type" evidence="4">
    <location>
        <begin position="874"/>
        <end position="902"/>
    </location>
</feature>
<dbReference type="PROSITE" id="PS50157">
    <property type="entry name" value="ZINC_FINGER_C2H2_2"/>
    <property type="match status" value="2"/>
</dbReference>
<dbReference type="InterPro" id="IPR036236">
    <property type="entry name" value="Znf_C2H2_sf"/>
</dbReference>
<keyword evidence="6" id="KW-1185">Reference proteome</keyword>
<dbReference type="PANTHER" id="PTHR10039">
    <property type="entry name" value="AMELOGENIN"/>
    <property type="match status" value="1"/>
</dbReference>
<name>A0A2J6RLF6_HYAVF</name>
<dbReference type="Pfam" id="PF24809">
    <property type="entry name" value="DUF7708"/>
    <property type="match status" value="1"/>
</dbReference>
<keyword evidence="2" id="KW-0479">Metal-binding</keyword>
<gene>
    <name evidence="5" type="ORF">L207DRAFT_491361</name>
</gene>
<dbReference type="InterPro" id="IPR056125">
    <property type="entry name" value="DUF7708"/>
</dbReference>
<keyword evidence="2" id="KW-0862">Zinc</keyword>